<dbReference type="Gene3D" id="2.40.128.640">
    <property type="match status" value="1"/>
</dbReference>
<dbReference type="Pfam" id="PF04170">
    <property type="entry name" value="NlpE"/>
    <property type="match status" value="1"/>
</dbReference>
<protein>
    <submittedName>
        <fullName evidence="2">Copper resistance protein NlpE N-terminal domain-containing protein</fullName>
    </submittedName>
</protein>
<dbReference type="RefSeq" id="WP_212140266.1">
    <property type="nucleotide sequence ID" value="NZ_JAGSSW010000007.1"/>
</dbReference>
<keyword evidence="1" id="KW-0732">Signal</keyword>
<evidence type="ECO:0000313" key="3">
    <source>
        <dbReference type="Proteomes" id="UP000682951"/>
    </source>
</evidence>
<accession>A0ABS5HK47</accession>
<proteinExistence type="predicted"/>
<dbReference type="EMBL" id="JAGSSW010000007">
    <property type="protein sequence ID" value="MBR8464375.1"/>
    <property type="molecule type" value="Genomic_DNA"/>
</dbReference>
<organism evidence="2 3">
    <name type="scientific">Campylobacter anatolicus</name>
    <dbReference type="NCBI Taxonomy" id="2829105"/>
    <lineage>
        <taxon>Bacteria</taxon>
        <taxon>Pseudomonadati</taxon>
        <taxon>Campylobacterota</taxon>
        <taxon>Epsilonproteobacteria</taxon>
        <taxon>Campylobacterales</taxon>
        <taxon>Campylobacteraceae</taxon>
        <taxon>Campylobacter</taxon>
    </lineage>
</organism>
<evidence type="ECO:0000256" key="1">
    <source>
        <dbReference type="SAM" id="SignalP"/>
    </source>
</evidence>
<feature type="signal peptide" evidence="1">
    <location>
        <begin position="1"/>
        <end position="19"/>
    </location>
</feature>
<evidence type="ECO:0000313" key="2">
    <source>
        <dbReference type="EMBL" id="MBR8464375.1"/>
    </source>
</evidence>
<keyword evidence="3" id="KW-1185">Reference proteome</keyword>
<reference evidence="2 3" key="1">
    <citation type="submission" date="2021-04" db="EMBL/GenBank/DDBJ databases">
        <title>Molecular and phenotypic characterization and identification of bacterial isolates recovered from the Anatolian ground squirrels (Spermophilus xanthoprymnus) and which have the potential to form a new species in the Campylobacter genus.</title>
        <authorList>
            <person name="Aydin F."/>
            <person name="Abay S."/>
            <person name="Kayman T."/>
            <person name="Karakaya E."/>
            <person name="Mustak H.K."/>
            <person name="Mustak I.B."/>
            <person name="Bilgin N."/>
            <person name="Duzler A."/>
            <person name="Sahin O."/>
            <person name="Guran O."/>
            <person name="Saticioglu I.B."/>
        </authorList>
    </citation>
    <scope>NUCLEOTIDE SEQUENCE [LARGE SCALE GENOMIC DNA]</scope>
    <source>
        <strain evidence="3">faydin-G24</strain>
    </source>
</reference>
<dbReference type="PROSITE" id="PS51257">
    <property type="entry name" value="PROKAR_LIPOPROTEIN"/>
    <property type="match status" value="1"/>
</dbReference>
<comment type="caution">
    <text evidence="2">The sequence shown here is derived from an EMBL/GenBank/DDBJ whole genome shotgun (WGS) entry which is preliminary data.</text>
</comment>
<feature type="chain" id="PRO_5046071711" evidence="1">
    <location>
        <begin position="20"/>
        <end position="396"/>
    </location>
</feature>
<gene>
    <name evidence="2" type="ORF">KDD93_07340</name>
</gene>
<name>A0ABS5HK47_9BACT</name>
<sequence length="396" mass="45669">MRVILAVLLTMFLTGCMQHVTQKSTKFIEQNKSITKQKIQNKIVNTNNILHSYHSILPCNKCDGIKTIITLNKDKTYTKTMLSLSKTHELITENGAFKIDNDVINLIDNNNKSSYFKFNKNSLLQLDDSRQKRTGALAEIYKFDMIKASYKDDFLGEFVKFKDKNNFLSVVIVPFKDGIKLKAYSNLNKKGEIECEFEGEFGYKNGIYYLKNTKEQVSLHRLKDEIFINADKTICKNSISGRYRHKSSMKNLFGKNFISNLTSDMKNADIVRIYGAKNIKRNTNEKKKESFYVLDDSKKPLFKYTLTNGIITQIEIMSDKFKTPNGIKIGSSFKDIKTNLKVQSAVFDKNNNVISLKIPSENMLIRLKNNNKKNIKSIKDIDENAKCEQILLLWNE</sequence>
<dbReference type="InterPro" id="IPR007298">
    <property type="entry name" value="Cu-R_lipoprotein_NlpE"/>
</dbReference>
<dbReference type="Proteomes" id="UP000682951">
    <property type="component" value="Unassembled WGS sequence"/>
</dbReference>